<proteinExistence type="predicted"/>
<dbReference type="EMBL" id="CAJOBJ010049593">
    <property type="protein sequence ID" value="CAF4367485.1"/>
    <property type="molecule type" value="Genomic_DNA"/>
</dbReference>
<comment type="caution">
    <text evidence="1">The sequence shown here is derived from an EMBL/GenBank/DDBJ whole genome shotgun (WGS) entry which is preliminary data.</text>
</comment>
<dbReference type="AlphaFoldDB" id="A0A8S2UY55"/>
<name>A0A8S2UY55_9BILA</name>
<evidence type="ECO:0000313" key="1">
    <source>
        <dbReference type="EMBL" id="CAF4367485.1"/>
    </source>
</evidence>
<accession>A0A8S2UY55</accession>
<feature type="non-terminal residue" evidence="1">
    <location>
        <position position="1"/>
    </location>
</feature>
<protein>
    <submittedName>
        <fullName evidence="1">Uncharacterized protein</fullName>
    </submittedName>
</protein>
<dbReference type="Proteomes" id="UP000681720">
    <property type="component" value="Unassembled WGS sequence"/>
</dbReference>
<evidence type="ECO:0000313" key="2">
    <source>
        <dbReference type="Proteomes" id="UP000681720"/>
    </source>
</evidence>
<reference evidence="1" key="1">
    <citation type="submission" date="2021-02" db="EMBL/GenBank/DDBJ databases">
        <authorList>
            <person name="Nowell W R."/>
        </authorList>
    </citation>
    <scope>NUCLEOTIDE SEQUENCE</scope>
</reference>
<organism evidence="1 2">
    <name type="scientific">Rotaria magnacalcarata</name>
    <dbReference type="NCBI Taxonomy" id="392030"/>
    <lineage>
        <taxon>Eukaryota</taxon>
        <taxon>Metazoa</taxon>
        <taxon>Spiralia</taxon>
        <taxon>Gnathifera</taxon>
        <taxon>Rotifera</taxon>
        <taxon>Eurotatoria</taxon>
        <taxon>Bdelloidea</taxon>
        <taxon>Philodinida</taxon>
        <taxon>Philodinidae</taxon>
        <taxon>Rotaria</taxon>
    </lineage>
</organism>
<gene>
    <name evidence="1" type="ORF">GIL414_LOCUS28690</name>
</gene>
<sequence length="35" mass="3841">SLGQAEASKLEFVITSFVHSLIKLHNSMAIHGIYV</sequence>